<dbReference type="RefSeq" id="XP_013347089.1">
    <property type="nucleotide sequence ID" value="XM_013491635.1"/>
</dbReference>
<dbReference type="AlphaFoldDB" id="A0A074ZJ20"/>
<dbReference type="HOGENOM" id="CLU_2468676_0_0_1"/>
<dbReference type="Proteomes" id="UP000030641">
    <property type="component" value="Unassembled WGS sequence"/>
</dbReference>
<gene>
    <name evidence="1" type="ORF">AUEXF2481DRAFT_492037</name>
</gene>
<organism evidence="1 2">
    <name type="scientific">Aureobasidium subglaciale (strain EXF-2481)</name>
    <name type="common">Aureobasidium pullulans var. subglaciale</name>
    <dbReference type="NCBI Taxonomy" id="1043005"/>
    <lineage>
        <taxon>Eukaryota</taxon>
        <taxon>Fungi</taxon>
        <taxon>Dikarya</taxon>
        <taxon>Ascomycota</taxon>
        <taxon>Pezizomycotina</taxon>
        <taxon>Dothideomycetes</taxon>
        <taxon>Dothideomycetidae</taxon>
        <taxon>Dothideales</taxon>
        <taxon>Saccotheciaceae</taxon>
        <taxon>Aureobasidium</taxon>
    </lineage>
</organism>
<name>A0A074ZJ20_AURSE</name>
<keyword evidence="2" id="KW-1185">Reference proteome</keyword>
<sequence>MIWKHDTLLSNDCAICVQRFDSVISCLPSHALQARYTPCRLAVDMQSDFWKSVDIGREYNISLLSVNPLQVPEKITFVFPHSLFQFLE</sequence>
<dbReference type="GeneID" id="25368584"/>
<evidence type="ECO:0000313" key="2">
    <source>
        <dbReference type="Proteomes" id="UP000030641"/>
    </source>
</evidence>
<proteinExistence type="predicted"/>
<dbReference type="InParanoid" id="A0A074ZJ20"/>
<reference evidence="1 2" key="1">
    <citation type="journal article" date="2014" name="BMC Genomics">
        <title>Genome sequencing of four Aureobasidium pullulans varieties: biotechnological potential, stress tolerance, and description of new species.</title>
        <authorList>
            <person name="Gostin Ar C."/>
            <person name="Ohm R.A."/>
            <person name="Kogej T."/>
            <person name="Sonjak S."/>
            <person name="Turk M."/>
            <person name="Zajc J."/>
            <person name="Zalar P."/>
            <person name="Grube M."/>
            <person name="Sun H."/>
            <person name="Han J."/>
            <person name="Sharma A."/>
            <person name="Chiniquy J."/>
            <person name="Ngan C.Y."/>
            <person name="Lipzen A."/>
            <person name="Barry K."/>
            <person name="Grigoriev I.V."/>
            <person name="Gunde-Cimerman N."/>
        </authorList>
    </citation>
    <scope>NUCLEOTIDE SEQUENCE [LARGE SCALE GENOMIC DNA]</scope>
    <source>
        <strain evidence="1 2">EXF-2481</strain>
    </source>
</reference>
<evidence type="ECO:0000313" key="1">
    <source>
        <dbReference type="EMBL" id="KEQ98521.1"/>
    </source>
</evidence>
<accession>A0A074ZJ20</accession>
<protein>
    <submittedName>
        <fullName evidence="1">Uncharacterized protein</fullName>
    </submittedName>
</protein>
<dbReference type="EMBL" id="KL584752">
    <property type="protein sequence ID" value="KEQ98521.1"/>
    <property type="molecule type" value="Genomic_DNA"/>
</dbReference>